<proteinExistence type="predicted"/>
<keyword evidence="2" id="KW-0645">Protease</keyword>
<reference evidence="2 3" key="1">
    <citation type="journal article" date="2013" name="Genome Announc.">
        <title>Draft Genome Sequence of Streptomyces viridochromogenes Strain Tu57, Producer of Avilamycin.</title>
        <authorList>
            <person name="Gruning B.A."/>
            <person name="Erxleben A."/>
            <person name="Hahnlein A."/>
            <person name="Gunther S."/>
        </authorList>
    </citation>
    <scope>NUCLEOTIDE SEQUENCE [LARGE SCALE GENOMIC DNA]</scope>
    <source>
        <strain evidence="2 3">Tue57</strain>
    </source>
</reference>
<keyword evidence="2" id="KW-0378">Hydrolase</keyword>
<dbReference type="PATRIC" id="fig|1160705.3.peg.6846"/>
<feature type="compositionally biased region" description="Basic residues" evidence="1">
    <location>
        <begin position="30"/>
        <end position="39"/>
    </location>
</feature>
<dbReference type="AlphaFoldDB" id="L8P7J0"/>
<organism evidence="2 3">
    <name type="scientific">Streptomyces viridochromogenes Tue57</name>
    <dbReference type="NCBI Taxonomy" id="1160705"/>
    <lineage>
        <taxon>Bacteria</taxon>
        <taxon>Bacillati</taxon>
        <taxon>Actinomycetota</taxon>
        <taxon>Actinomycetes</taxon>
        <taxon>Kitasatosporales</taxon>
        <taxon>Streptomycetaceae</taxon>
        <taxon>Streptomyces</taxon>
    </lineage>
</organism>
<dbReference type="GO" id="GO:0006508">
    <property type="term" value="P:proteolysis"/>
    <property type="evidence" value="ECO:0007669"/>
    <property type="project" value="UniProtKB-KW"/>
</dbReference>
<comment type="caution">
    <text evidence="2">The sequence shown here is derived from an EMBL/GenBank/DDBJ whole genome shotgun (WGS) entry which is preliminary data.</text>
</comment>
<feature type="compositionally biased region" description="Low complexity" evidence="1">
    <location>
        <begin position="12"/>
        <end position="28"/>
    </location>
</feature>
<evidence type="ECO:0000313" key="3">
    <source>
        <dbReference type="Proteomes" id="UP000011205"/>
    </source>
</evidence>
<dbReference type="EMBL" id="AMLP01000220">
    <property type="protein sequence ID" value="ELS52113.1"/>
    <property type="molecule type" value="Genomic_DNA"/>
</dbReference>
<evidence type="ECO:0000313" key="2">
    <source>
        <dbReference type="EMBL" id="ELS52113.1"/>
    </source>
</evidence>
<sequence>MLQLTSSCGGSVREVVGTSRTGRRTATGAKHNKSRTRAG</sequence>
<protein>
    <submittedName>
        <fullName evidence="2">Putative serine protease</fullName>
    </submittedName>
</protein>
<dbReference type="Proteomes" id="UP000011205">
    <property type="component" value="Unassembled WGS sequence"/>
</dbReference>
<gene>
    <name evidence="2" type="ORF">STVIR_6933</name>
</gene>
<name>L8P7J0_STRVR</name>
<feature type="region of interest" description="Disordered" evidence="1">
    <location>
        <begin position="1"/>
        <end position="39"/>
    </location>
</feature>
<evidence type="ECO:0000256" key="1">
    <source>
        <dbReference type="SAM" id="MobiDB-lite"/>
    </source>
</evidence>
<dbReference type="GO" id="GO:0008233">
    <property type="term" value="F:peptidase activity"/>
    <property type="evidence" value="ECO:0007669"/>
    <property type="project" value="UniProtKB-KW"/>
</dbReference>
<accession>L8P7J0</accession>